<evidence type="ECO:0000313" key="4">
    <source>
        <dbReference type="EMBL" id="WIX82083.1"/>
    </source>
</evidence>
<dbReference type="InterPro" id="IPR020904">
    <property type="entry name" value="Sc_DH/Rdtase_CS"/>
</dbReference>
<accession>A0A9Y2INX1</accession>
<keyword evidence="3" id="KW-0812">Transmembrane</keyword>
<protein>
    <submittedName>
        <fullName evidence="4">VC0807 family protein</fullName>
    </submittedName>
</protein>
<sequence length="267" mass="28244">MTTLAPPEKPTTPPELRRELIVNLAINLVAPAALFYGLRALGVNQWLALLAGVVPPAVRAVQTVVTKRRVDTLAVFTLSILVLSVATSFLSGSPRFLLAKDGWMTAAAGLWMLATLLRTPFLYQVLRSFLGQAARDRMERNWLGSPTYRHVLRVTTASLAGISAATFDPVYSASKHAIIGLVRSLAPACADSGITLNAVCPGFVETRMIGGLKDSLVANGLAVASPAEIASAVATIAAGEGTGEAWMLQAGRAPERVEFPVVELSQV</sequence>
<dbReference type="Proteomes" id="UP001236014">
    <property type="component" value="Chromosome"/>
</dbReference>
<feature type="transmembrane region" description="Helical" evidence="3">
    <location>
        <begin position="44"/>
        <end position="61"/>
    </location>
</feature>
<keyword evidence="3" id="KW-0472">Membrane</keyword>
<dbReference type="KEGG" id="acab:QRX50_15625"/>
<dbReference type="AlphaFoldDB" id="A0A9Y2INX1"/>
<keyword evidence="2" id="KW-0560">Oxidoreductase</keyword>
<dbReference type="EMBL" id="CP127294">
    <property type="protein sequence ID" value="WIX82083.1"/>
    <property type="molecule type" value="Genomic_DNA"/>
</dbReference>
<dbReference type="RefSeq" id="WP_285972660.1">
    <property type="nucleotide sequence ID" value="NZ_CP127294.1"/>
</dbReference>
<feature type="transmembrane region" description="Helical" evidence="3">
    <location>
        <begin position="20"/>
        <end position="38"/>
    </location>
</feature>
<dbReference type="SUPFAM" id="SSF51735">
    <property type="entry name" value="NAD(P)-binding Rossmann-fold domains"/>
    <property type="match status" value="1"/>
</dbReference>
<feature type="transmembrane region" description="Helical" evidence="3">
    <location>
        <begin position="73"/>
        <end position="91"/>
    </location>
</feature>
<feature type="transmembrane region" description="Helical" evidence="3">
    <location>
        <begin position="103"/>
        <end position="123"/>
    </location>
</feature>
<evidence type="ECO:0000256" key="3">
    <source>
        <dbReference type="SAM" id="Phobius"/>
    </source>
</evidence>
<gene>
    <name evidence="4" type="ORF">QRX50_15625</name>
</gene>
<keyword evidence="3" id="KW-1133">Transmembrane helix</keyword>
<dbReference type="Pfam" id="PF00106">
    <property type="entry name" value="adh_short"/>
    <property type="match status" value="1"/>
</dbReference>
<comment type="similarity">
    <text evidence="1">Belongs to the short-chain dehydrogenases/reductases (SDR) family.</text>
</comment>
<proteinExistence type="inferred from homology"/>
<evidence type="ECO:0000256" key="2">
    <source>
        <dbReference type="ARBA" id="ARBA00023002"/>
    </source>
</evidence>
<dbReference type="PANTHER" id="PTHR44229:SF4">
    <property type="entry name" value="15-HYDROXYPROSTAGLANDIN DEHYDROGENASE [NAD(+)]"/>
    <property type="match status" value="1"/>
</dbReference>
<dbReference type="GO" id="GO:0016616">
    <property type="term" value="F:oxidoreductase activity, acting on the CH-OH group of donors, NAD or NADP as acceptor"/>
    <property type="evidence" value="ECO:0007669"/>
    <property type="project" value="TreeGrafter"/>
</dbReference>
<dbReference type="InterPro" id="IPR036291">
    <property type="entry name" value="NAD(P)-bd_dom_sf"/>
</dbReference>
<reference evidence="4 5" key="1">
    <citation type="submission" date="2023-06" db="EMBL/GenBank/DDBJ databases">
        <authorList>
            <person name="Oyuntsetseg B."/>
            <person name="Kim S.B."/>
        </authorList>
    </citation>
    <scope>NUCLEOTIDE SEQUENCE [LARGE SCALE GENOMIC DNA]</scope>
    <source>
        <strain evidence="4 5">2-15</strain>
    </source>
</reference>
<keyword evidence="5" id="KW-1185">Reference proteome</keyword>
<dbReference type="PANTHER" id="PTHR44229">
    <property type="entry name" value="15-HYDROXYPROSTAGLANDIN DEHYDROGENASE [NAD(+)]"/>
    <property type="match status" value="1"/>
</dbReference>
<dbReference type="GO" id="GO:0005737">
    <property type="term" value="C:cytoplasm"/>
    <property type="evidence" value="ECO:0007669"/>
    <property type="project" value="TreeGrafter"/>
</dbReference>
<dbReference type="PROSITE" id="PS00061">
    <property type="entry name" value="ADH_SHORT"/>
    <property type="match status" value="1"/>
</dbReference>
<dbReference type="NCBIfam" id="NF041646">
    <property type="entry name" value="VC0807_fam"/>
    <property type="match status" value="1"/>
</dbReference>
<name>A0A9Y2INX1_9PSEU</name>
<dbReference type="Gene3D" id="3.40.50.720">
    <property type="entry name" value="NAD(P)-binding Rossmann-like Domain"/>
    <property type="match status" value="1"/>
</dbReference>
<organism evidence="4 5">
    <name type="scientific">Amycolatopsis carbonis</name>
    <dbReference type="NCBI Taxonomy" id="715471"/>
    <lineage>
        <taxon>Bacteria</taxon>
        <taxon>Bacillati</taxon>
        <taxon>Actinomycetota</taxon>
        <taxon>Actinomycetes</taxon>
        <taxon>Pseudonocardiales</taxon>
        <taxon>Pseudonocardiaceae</taxon>
        <taxon>Amycolatopsis</taxon>
    </lineage>
</organism>
<evidence type="ECO:0000313" key="5">
    <source>
        <dbReference type="Proteomes" id="UP001236014"/>
    </source>
</evidence>
<dbReference type="PRINTS" id="PR01167">
    <property type="entry name" value="INSADHFAMILY"/>
</dbReference>
<dbReference type="InterPro" id="IPR002347">
    <property type="entry name" value="SDR_fam"/>
</dbReference>
<evidence type="ECO:0000256" key="1">
    <source>
        <dbReference type="ARBA" id="ARBA00006484"/>
    </source>
</evidence>